<keyword evidence="5 10" id="KW-0547">Nucleotide-binding</keyword>
<evidence type="ECO:0000256" key="8">
    <source>
        <dbReference type="ARBA" id="ARBA00047899"/>
    </source>
</evidence>
<feature type="compositionally biased region" description="Low complexity" evidence="11">
    <location>
        <begin position="338"/>
        <end position="364"/>
    </location>
</feature>
<accession>A0A642VAX9</accession>
<dbReference type="Gene3D" id="1.10.510.10">
    <property type="entry name" value="Transferase(Phosphotransferase) domain 1"/>
    <property type="match status" value="1"/>
</dbReference>
<proteinExistence type="inferred from homology"/>
<evidence type="ECO:0000256" key="11">
    <source>
        <dbReference type="SAM" id="MobiDB-lite"/>
    </source>
</evidence>
<dbReference type="GO" id="GO:0004674">
    <property type="term" value="F:protein serine/threonine kinase activity"/>
    <property type="evidence" value="ECO:0007669"/>
    <property type="project" value="UniProtKB-KW"/>
</dbReference>
<protein>
    <recommendedName>
        <fullName evidence="2">non-specific serine/threonine protein kinase</fullName>
        <ecNumber evidence="2">2.7.11.1</ecNumber>
    </recommendedName>
</protein>
<evidence type="ECO:0000256" key="2">
    <source>
        <dbReference type="ARBA" id="ARBA00012513"/>
    </source>
</evidence>
<reference evidence="13" key="1">
    <citation type="journal article" date="2019" name="G3 (Bethesda)">
        <title>Genome Assemblies of Two Rare Opportunistic Yeast Pathogens: Diutina rugosa (syn. Candida rugosa) and Trichomonascus ciferrii (syn. Candida ciferrii).</title>
        <authorList>
            <person name="Mixao V."/>
            <person name="Saus E."/>
            <person name="Hansen A.P."/>
            <person name="Lass-Florl C."/>
            <person name="Gabaldon T."/>
        </authorList>
    </citation>
    <scope>NUCLEOTIDE SEQUENCE</scope>
    <source>
        <strain evidence="13">CBS 4856</strain>
    </source>
</reference>
<dbReference type="AlphaFoldDB" id="A0A642VAX9"/>
<feature type="compositionally biased region" description="Low complexity" evidence="11">
    <location>
        <begin position="686"/>
        <end position="705"/>
    </location>
</feature>
<dbReference type="OrthoDB" id="248923at2759"/>
<dbReference type="SMART" id="SM00220">
    <property type="entry name" value="S_TKc"/>
    <property type="match status" value="1"/>
</dbReference>
<name>A0A642VAX9_9ASCO</name>
<feature type="binding site" evidence="10">
    <location>
        <position position="38"/>
    </location>
    <ligand>
        <name>ATP</name>
        <dbReference type="ChEBI" id="CHEBI:30616"/>
    </ligand>
</feature>
<dbReference type="Proteomes" id="UP000761534">
    <property type="component" value="Unassembled WGS sequence"/>
</dbReference>
<keyword evidence="3" id="KW-0723">Serine/threonine-protein kinase</keyword>
<evidence type="ECO:0000313" key="14">
    <source>
        <dbReference type="Proteomes" id="UP000761534"/>
    </source>
</evidence>
<dbReference type="PROSITE" id="PS00107">
    <property type="entry name" value="PROTEIN_KINASE_ATP"/>
    <property type="match status" value="1"/>
</dbReference>
<feature type="compositionally biased region" description="Polar residues" evidence="11">
    <location>
        <begin position="512"/>
        <end position="540"/>
    </location>
</feature>
<dbReference type="EC" id="2.7.11.1" evidence="2"/>
<feature type="compositionally biased region" description="Polar residues" evidence="11">
    <location>
        <begin position="306"/>
        <end position="322"/>
    </location>
</feature>
<comment type="caution">
    <text evidence="13">The sequence shown here is derived from an EMBL/GenBank/DDBJ whole genome shotgun (WGS) entry which is preliminary data.</text>
</comment>
<feature type="domain" description="Protein kinase" evidence="12">
    <location>
        <begin position="9"/>
        <end position="264"/>
    </location>
</feature>
<evidence type="ECO:0000256" key="9">
    <source>
        <dbReference type="ARBA" id="ARBA00048679"/>
    </source>
</evidence>
<evidence type="ECO:0000256" key="3">
    <source>
        <dbReference type="ARBA" id="ARBA00022527"/>
    </source>
</evidence>
<evidence type="ECO:0000313" key="13">
    <source>
        <dbReference type="EMBL" id="KAA8915093.1"/>
    </source>
</evidence>
<dbReference type="PANTHER" id="PTHR48012:SF10">
    <property type="entry name" value="FI20177P1"/>
    <property type="match status" value="1"/>
</dbReference>
<feature type="compositionally biased region" description="Low complexity" evidence="11">
    <location>
        <begin position="601"/>
        <end position="612"/>
    </location>
</feature>
<feature type="compositionally biased region" description="Acidic residues" evidence="11">
    <location>
        <begin position="323"/>
        <end position="337"/>
    </location>
</feature>
<evidence type="ECO:0000256" key="10">
    <source>
        <dbReference type="PROSITE-ProRule" id="PRU10141"/>
    </source>
</evidence>
<dbReference type="EMBL" id="SWFS01000186">
    <property type="protein sequence ID" value="KAA8915093.1"/>
    <property type="molecule type" value="Genomic_DNA"/>
</dbReference>
<dbReference type="FunFam" id="1.10.510.10:FF:000499">
    <property type="entry name" value="Serine/threonine-protein kinase KIC1"/>
    <property type="match status" value="1"/>
</dbReference>
<dbReference type="InterPro" id="IPR011009">
    <property type="entry name" value="Kinase-like_dom_sf"/>
</dbReference>
<sequence>MNPPVTSLYRRDEAIGRGNFGVVYKGVSLETNQVVAIKVLDLDTAEDEILDIQQEISTLSKLSHSDASNITTYYGSYLHGTKLWIIMELCIGGSVRTLLKAGRLEEKYMSIIAREVLVGLSFIHREGIIHRDIKAANILVTNEGKVRLCDFGVAAQVTANKLKRSTIVGTPYWMAPEVITEGALYNTKADIWSLGITMYEIATGNPPYSDQEAFRAIMLIPRQKPARLEGSTYSPALKEFVAHCLDEHPDERPSAEELGKMKFIKSSRNIPTSSLREVVARYMSWRERNRNVRDSVAILKEAQNNNGRRMSDASSIYSTNSDPDADNWDFDTSDDTTFDYADQPLPSMDPQQSSPDSMSYSPSDEAISESYPSTQNNTMIPQQSWNQARSQESTFRGTVTNAASTADAPKSLIELFEDDIDPPTSESQQPTASNSVMPSPNIDTFPSYQMVPPHPPASAPPPPINGSPPVEIEIPTFDSMDAESSSAAAAALSNPTPTTTATSSGAVLARTASYSQTSTQLPAATRSARSNTVGSVGGSNANLPATAPPVPPIPMAQTGPKHPPLQQTQSQPTLQTNQMLPPQMPHSIRRTPSPKRMTPKPSTTAPKSAGSSPPKPSTVMKPLNRTKTDEEEQPPSTNNNSNNNTHSPNQSPPIDGSNNSKQSLRKPAALNRGGKLHIAMPPPSLPISSNAPSSASAALGSSTTSRQPTVAGPSSSSATLADDSTTGGLMDDPITFPSVPKFDPSTLLDTTSRTDTVAHLEYLLDAFSAGLASIEEGLYNFVK</sequence>
<evidence type="ECO:0000256" key="1">
    <source>
        <dbReference type="ARBA" id="ARBA00008874"/>
    </source>
</evidence>
<dbReference type="GO" id="GO:0005737">
    <property type="term" value="C:cytoplasm"/>
    <property type="evidence" value="ECO:0007669"/>
    <property type="project" value="TreeGrafter"/>
</dbReference>
<evidence type="ECO:0000256" key="7">
    <source>
        <dbReference type="ARBA" id="ARBA00022840"/>
    </source>
</evidence>
<keyword evidence="14" id="KW-1185">Reference proteome</keyword>
<comment type="similarity">
    <text evidence="1">Belongs to the protein kinase superfamily. STE Ser/Thr protein kinase family. STE20 subfamily.</text>
</comment>
<feature type="compositionally biased region" description="Low complexity" evidence="11">
    <location>
        <begin position="714"/>
        <end position="726"/>
    </location>
</feature>
<feature type="compositionally biased region" description="Pro residues" evidence="11">
    <location>
        <begin position="452"/>
        <end position="466"/>
    </location>
</feature>
<feature type="compositionally biased region" description="Polar residues" evidence="11">
    <location>
        <begin position="370"/>
        <end position="404"/>
    </location>
</feature>
<dbReference type="Pfam" id="PF00069">
    <property type="entry name" value="Pkinase"/>
    <property type="match status" value="1"/>
</dbReference>
<evidence type="ECO:0000256" key="5">
    <source>
        <dbReference type="ARBA" id="ARBA00022741"/>
    </source>
</evidence>
<evidence type="ECO:0000256" key="4">
    <source>
        <dbReference type="ARBA" id="ARBA00022679"/>
    </source>
</evidence>
<dbReference type="InterPro" id="IPR008271">
    <property type="entry name" value="Ser/Thr_kinase_AS"/>
</dbReference>
<dbReference type="Gene3D" id="3.30.200.20">
    <property type="entry name" value="Phosphorylase Kinase, domain 1"/>
    <property type="match status" value="1"/>
</dbReference>
<feature type="compositionally biased region" description="Low complexity" evidence="11">
    <location>
        <begin position="634"/>
        <end position="653"/>
    </location>
</feature>
<evidence type="ECO:0000259" key="12">
    <source>
        <dbReference type="PROSITE" id="PS50011"/>
    </source>
</evidence>
<feature type="compositionally biased region" description="Low complexity" evidence="11">
    <location>
        <begin position="484"/>
        <end position="504"/>
    </location>
</feature>
<comment type="catalytic activity">
    <reaction evidence="8">
        <text>L-threonyl-[protein] + ATP = O-phospho-L-threonyl-[protein] + ADP + H(+)</text>
        <dbReference type="Rhea" id="RHEA:46608"/>
        <dbReference type="Rhea" id="RHEA-COMP:11060"/>
        <dbReference type="Rhea" id="RHEA-COMP:11605"/>
        <dbReference type="ChEBI" id="CHEBI:15378"/>
        <dbReference type="ChEBI" id="CHEBI:30013"/>
        <dbReference type="ChEBI" id="CHEBI:30616"/>
        <dbReference type="ChEBI" id="CHEBI:61977"/>
        <dbReference type="ChEBI" id="CHEBI:456216"/>
        <dbReference type="EC" id="2.7.11.1"/>
    </reaction>
</comment>
<dbReference type="InterPro" id="IPR000719">
    <property type="entry name" value="Prot_kinase_dom"/>
</dbReference>
<dbReference type="PROSITE" id="PS00108">
    <property type="entry name" value="PROTEIN_KINASE_ST"/>
    <property type="match status" value="1"/>
</dbReference>
<dbReference type="PANTHER" id="PTHR48012">
    <property type="entry name" value="STERILE20-LIKE KINASE, ISOFORM B-RELATED"/>
    <property type="match status" value="1"/>
</dbReference>
<evidence type="ECO:0000256" key="6">
    <source>
        <dbReference type="ARBA" id="ARBA00022777"/>
    </source>
</evidence>
<dbReference type="InterPro" id="IPR050629">
    <property type="entry name" value="STE20/SPS1-PAK"/>
</dbReference>
<gene>
    <name evidence="13" type="ORF">TRICI_002752</name>
</gene>
<dbReference type="GO" id="GO:0005524">
    <property type="term" value="F:ATP binding"/>
    <property type="evidence" value="ECO:0007669"/>
    <property type="project" value="UniProtKB-UniRule"/>
</dbReference>
<keyword evidence="7 10" id="KW-0067">ATP-binding</keyword>
<comment type="catalytic activity">
    <reaction evidence="9">
        <text>L-seryl-[protein] + ATP = O-phospho-L-seryl-[protein] + ADP + H(+)</text>
        <dbReference type="Rhea" id="RHEA:17989"/>
        <dbReference type="Rhea" id="RHEA-COMP:9863"/>
        <dbReference type="Rhea" id="RHEA-COMP:11604"/>
        <dbReference type="ChEBI" id="CHEBI:15378"/>
        <dbReference type="ChEBI" id="CHEBI:29999"/>
        <dbReference type="ChEBI" id="CHEBI:30616"/>
        <dbReference type="ChEBI" id="CHEBI:83421"/>
        <dbReference type="ChEBI" id="CHEBI:456216"/>
        <dbReference type="EC" id="2.7.11.1"/>
    </reaction>
</comment>
<dbReference type="InterPro" id="IPR017441">
    <property type="entry name" value="Protein_kinase_ATP_BS"/>
</dbReference>
<feature type="compositionally biased region" description="Low complexity" evidence="11">
    <location>
        <begin position="564"/>
        <end position="578"/>
    </location>
</feature>
<feature type="region of interest" description="Disordered" evidence="11">
    <location>
        <begin position="306"/>
        <end position="749"/>
    </location>
</feature>
<keyword evidence="6" id="KW-0418">Kinase</keyword>
<dbReference type="VEuPathDB" id="FungiDB:TRICI_002752"/>
<dbReference type="PROSITE" id="PS50011">
    <property type="entry name" value="PROTEIN_KINASE_DOM"/>
    <property type="match status" value="1"/>
</dbReference>
<keyword evidence="4" id="KW-0808">Transferase</keyword>
<feature type="compositionally biased region" description="Polar residues" evidence="11">
    <location>
        <begin position="424"/>
        <end position="447"/>
    </location>
</feature>
<organism evidence="13 14">
    <name type="scientific">Trichomonascus ciferrii</name>
    <dbReference type="NCBI Taxonomy" id="44093"/>
    <lineage>
        <taxon>Eukaryota</taxon>
        <taxon>Fungi</taxon>
        <taxon>Dikarya</taxon>
        <taxon>Ascomycota</taxon>
        <taxon>Saccharomycotina</taxon>
        <taxon>Dipodascomycetes</taxon>
        <taxon>Dipodascales</taxon>
        <taxon>Trichomonascaceae</taxon>
        <taxon>Trichomonascus</taxon>
        <taxon>Trichomonascus ciferrii complex</taxon>
    </lineage>
</organism>
<dbReference type="SUPFAM" id="SSF56112">
    <property type="entry name" value="Protein kinase-like (PK-like)"/>
    <property type="match status" value="1"/>
</dbReference>